<evidence type="ECO:0000256" key="1">
    <source>
        <dbReference type="SAM" id="MobiDB-lite"/>
    </source>
</evidence>
<keyword evidence="3" id="KW-1185">Reference proteome</keyword>
<accession>A0A543FNF3</accession>
<reference evidence="2 3" key="1">
    <citation type="submission" date="2019-06" db="EMBL/GenBank/DDBJ databases">
        <title>Sequencing the genomes of 1000 actinobacteria strains.</title>
        <authorList>
            <person name="Klenk H.-P."/>
        </authorList>
    </citation>
    <scope>NUCLEOTIDE SEQUENCE [LARGE SCALE GENOMIC DNA]</scope>
    <source>
        <strain evidence="2 3">DSM 45511</strain>
    </source>
</reference>
<organism evidence="2 3">
    <name type="scientific">Pseudonocardia cypriaca</name>
    <dbReference type="NCBI Taxonomy" id="882449"/>
    <lineage>
        <taxon>Bacteria</taxon>
        <taxon>Bacillati</taxon>
        <taxon>Actinomycetota</taxon>
        <taxon>Actinomycetes</taxon>
        <taxon>Pseudonocardiales</taxon>
        <taxon>Pseudonocardiaceae</taxon>
        <taxon>Pseudonocardia</taxon>
    </lineage>
</organism>
<gene>
    <name evidence="2" type="ORF">FB388_6642</name>
</gene>
<dbReference type="Proteomes" id="UP000319818">
    <property type="component" value="Unassembled WGS sequence"/>
</dbReference>
<feature type="region of interest" description="Disordered" evidence="1">
    <location>
        <begin position="46"/>
        <end position="69"/>
    </location>
</feature>
<dbReference type="RefSeq" id="WP_142106589.1">
    <property type="nucleotide sequence ID" value="NZ_VFPH01000003.1"/>
</dbReference>
<dbReference type="OrthoDB" id="3577313at2"/>
<evidence type="ECO:0000313" key="2">
    <source>
        <dbReference type="EMBL" id="TQM35214.1"/>
    </source>
</evidence>
<name>A0A543FNF3_9PSEU</name>
<proteinExistence type="predicted"/>
<dbReference type="EMBL" id="VFPH01000003">
    <property type="protein sequence ID" value="TQM35214.1"/>
    <property type="molecule type" value="Genomic_DNA"/>
</dbReference>
<protein>
    <recommendedName>
        <fullName evidence="4">Lipoprotein</fullName>
    </recommendedName>
</protein>
<sequence>MRRRQSTHEPRPTTAWRIARAVAAAIVATATLGGCAVSVEGVPHAQSQAASPTPPSTATPSRPGVSSLSDLDRDAAVYAEWVSNGWKPSPLLSVTDPATGVRAWLFGPAERVDAGTPGIRYQSAGAPAHVVNWFGVVPIPAGRALDAEQAAADTARSRGGRIVSAEPVAAHGYRGLDVRIEFIDRRGRPIVDLFRFLELPRHLVGIESVGLASDERVLNQVQEIVAGKLTFTTV</sequence>
<dbReference type="AlphaFoldDB" id="A0A543FNF3"/>
<evidence type="ECO:0000313" key="3">
    <source>
        <dbReference type="Proteomes" id="UP000319818"/>
    </source>
</evidence>
<evidence type="ECO:0008006" key="4">
    <source>
        <dbReference type="Google" id="ProtNLM"/>
    </source>
</evidence>
<dbReference type="PROSITE" id="PS51257">
    <property type="entry name" value="PROKAR_LIPOPROTEIN"/>
    <property type="match status" value="1"/>
</dbReference>
<comment type="caution">
    <text evidence="2">The sequence shown here is derived from an EMBL/GenBank/DDBJ whole genome shotgun (WGS) entry which is preliminary data.</text>
</comment>